<evidence type="ECO:0000313" key="8">
    <source>
        <dbReference type="Proteomes" id="UP000475862"/>
    </source>
</evidence>
<sequence>MAQTEASKMAKEFHETLKVDAENLIVQKFPERIVHLNELLKMPVFHIAGTDLNCKFEFPTISKVENNVNNCDGKNPGKRPRLDSNSHDSIPVQTSIPNNLKLVEALKILKTNIKQLSADTNTLKMWISLLIPKIEDGNNFGVSVQEDTLAEIQQVEVEATNFLEQISRYYASRGKLISKVHKYPFIDDYKSAVEELDERQFLSMSITMHEIRNRYSTLHDIVIKNFDKIKKPRSSNTDSLY</sequence>
<dbReference type="GO" id="GO:0005654">
    <property type="term" value="C:nucleoplasm"/>
    <property type="evidence" value="ECO:0007669"/>
    <property type="project" value="TreeGrafter"/>
</dbReference>
<dbReference type="Gene3D" id="1.20.5.120">
    <property type="entry name" value="Proteasome activator pa28, N-terminal domain"/>
    <property type="match status" value="1"/>
</dbReference>
<evidence type="ECO:0008006" key="9">
    <source>
        <dbReference type="Google" id="ProtNLM"/>
    </source>
</evidence>
<comment type="caution">
    <text evidence="7">The sequence shown here is derived from an EMBL/GenBank/DDBJ whole genome shotgun (WGS) entry which is preliminary data.</text>
</comment>
<dbReference type="GO" id="GO:0061133">
    <property type="term" value="F:endopeptidase activator activity"/>
    <property type="evidence" value="ECO:0007669"/>
    <property type="project" value="TreeGrafter"/>
</dbReference>
<evidence type="ECO:0000256" key="2">
    <source>
        <dbReference type="ARBA" id="ARBA00022942"/>
    </source>
</evidence>
<comment type="function">
    <text evidence="3">Implicated in immunoproteasome assembly and required for efficient antigen processing. The PA28 activator complex enhances the generation of class I binding peptides by altering the cleavage pattern of the proteasome.</text>
</comment>
<gene>
    <name evidence="7" type="ORF">AGLY_004751</name>
</gene>
<evidence type="ECO:0000259" key="6">
    <source>
        <dbReference type="Pfam" id="PF02252"/>
    </source>
</evidence>
<dbReference type="GO" id="GO:0061136">
    <property type="term" value="P:regulation of proteasomal protein catabolic process"/>
    <property type="evidence" value="ECO:0007669"/>
    <property type="project" value="TreeGrafter"/>
</dbReference>
<dbReference type="OrthoDB" id="6591885at2759"/>
<dbReference type="InterPro" id="IPR009077">
    <property type="entry name" value="Proteasome_activ_PA28"/>
</dbReference>
<feature type="domain" description="Proteasome activator PA28 N-terminal" evidence="5">
    <location>
        <begin position="6"/>
        <end position="48"/>
    </location>
</feature>
<evidence type="ECO:0000313" key="7">
    <source>
        <dbReference type="EMBL" id="KAE9539499.1"/>
    </source>
</evidence>
<reference evidence="7 8" key="1">
    <citation type="submission" date="2019-08" db="EMBL/GenBank/DDBJ databases">
        <title>The genome of the soybean aphid Biotype 1, its phylome, world population structure and adaptation to the North American continent.</title>
        <authorList>
            <person name="Giordano R."/>
            <person name="Donthu R.K."/>
            <person name="Hernandez A.G."/>
            <person name="Wright C.L."/>
            <person name="Zimin A.V."/>
        </authorList>
    </citation>
    <scope>NUCLEOTIDE SEQUENCE [LARGE SCALE GENOMIC DNA]</scope>
    <source>
        <tissue evidence="7">Whole aphids</tissue>
    </source>
</reference>
<dbReference type="Proteomes" id="UP000475862">
    <property type="component" value="Unassembled WGS sequence"/>
</dbReference>
<dbReference type="InterPro" id="IPR036996">
    <property type="entry name" value="PA28_N_sf"/>
</dbReference>
<dbReference type="PANTHER" id="PTHR10660:SF2">
    <property type="entry name" value="LD45860P"/>
    <property type="match status" value="1"/>
</dbReference>
<keyword evidence="8" id="KW-1185">Reference proteome</keyword>
<dbReference type="FunFam" id="1.20.120.180:FF:000002">
    <property type="entry name" value="Proteasome activator complex subunit 1"/>
    <property type="match status" value="1"/>
</dbReference>
<dbReference type="GO" id="GO:0008537">
    <property type="term" value="C:proteasome activator complex"/>
    <property type="evidence" value="ECO:0007669"/>
    <property type="project" value="InterPro"/>
</dbReference>
<evidence type="ECO:0000256" key="1">
    <source>
        <dbReference type="ARBA" id="ARBA00005883"/>
    </source>
</evidence>
<dbReference type="Pfam" id="PF02251">
    <property type="entry name" value="PA28_N"/>
    <property type="match status" value="1"/>
</dbReference>
<organism evidence="7 8">
    <name type="scientific">Aphis glycines</name>
    <name type="common">Soybean aphid</name>
    <dbReference type="NCBI Taxonomy" id="307491"/>
    <lineage>
        <taxon>Eukaryota</taxon>
        <taxon>Metazoa</taxon>
        <taxon>Ecdysozoa</taxon>
        <taxon>Arthropoda</taxon>
        <taxon>Hexapoda</taxon>
        <taxon>Insecta</taxon>
        <taxon>Pterygota</taxon>
        <taxon>Neoptera</taxon>
        <taxon>Paraneoptera</taxon>
        <taxon>Hemiptera</taxon>
        <taxon>Sternorrhyncha</taxon>
        <taxon>Aphidomorpha</taxon>
        <taxon>Aphidoidea</taxon>
        <taxon>Aphididae</taxon>
        <taxon>Aphidini</taxon>
        <taxon>Aphis</taxon>
        <taxon>Aphis</taxon>
    </lineage>
</organism>
<dbReference type="GO" id="GO:2000045">
    <property type="term" value="P:regulation of G1/S transition of mitotic cell cycle"/>
    <property type="evidence" value="ECO:0007669"/>
    <property type="project" value="TreeGrafter"/>
</dbReference>
<feature type="region of interest" description="Disordered" evidence="4">
    <location>
        <begin position="67"/>
        <end position="90"/>
    </location>
</feature>
<dbReference type="InterPro" id="IPR003186">
    <property type="entry name" value="PA28_C"/>
</dbReference>
<dbReference type="Pfam" id="PF02252">
    <property type="entry name" value="PA28_C"/>
    <property type="match status" value="1"/>
</dbReference>
<dbReference type="EMBL" id="VYZN01000014">
    <property type="protein sequence ID" value="KAE9539499.1"/>
    <property type="molecule type" value="Genomic_DNA"/>
</dbReference>
<evidence type="ECO:0000259" key="5">
    <source>
        <dbReference type="Pfam" id="PF02251"/>
    </source>
</evidence>
<dbReference type="GO" id="GO:0005737">
    <property type="term" value="C:cytoplasm"/>
    <property type="evidence" value="ECO:0007669"/>
    <property type="project" value="TreeGrafter"/>
</dbReference>
<name>A0A6G0TX31_APHGL</name>
<dbReference type="InterPro" id="IPR036997">
    <property type="entry name" value="PA28_C_sf"/>
</dbReference>
<evidence type="ECO:0000256" key="3">
    <source>
        <dbReference type="ARBA" id="ARBA00037467"/>
    </source>
</evidence>
<dbReference type="InterPro" id="IPR036252">
    <property type="entry name" value="Proteasome_activ_sf"/>
</dbReference>
<dbReference type="InterPro" id="IPR003185">
    <property type="entry name" value="Proteasome_activ_PA28_N"/>
</dbReference>
<feature type="domain" description="Proteasome activator PA28 C-terminal" evidence="6">
    <location>
        <begin position="96"/>
        <end position="238"/>
    </location>
</feature>
<keyword evidence="2" id="KW-0647">Proteasome</keyword>
<dbReference type="PANTHER" id="PTHR10660">
    <property type="entry name" value="PROTEASOME REGULATOR PA28"/>
    <property type="match status" value="1"/>
</dbReference>
<protein>
    <recommendedName>
        <fullName evidence="9">Proteasome activator PA28 C-terminal domain-containing protein</fullName>
    </recommendedName>
</protein>
<dbReference type="SUPFAM" id="SSF47216">
    <property type="entry name" value="Proteasome activator"/>
    <property type="match status" value="1"/>
</dbReference>
<comment type="similarity">
    <text evidence="1">Belongs to the PA28 family.</text>
</comment>
<evidence type="ECO:0000256" key="4">
    <source>
        <dbReference type="SAM" id="MobiDB-lite"/>
    </source>
</evidence>
<dbReference type="Gene3D" id="1.20.120.180">
    <property type="entry name" value="Proteasome activator pa28, C-terminal domain"/>
    <property type="match status" value="1"/>
</dbReference>
<proteinExistence type="inferred from homology"/>
<accession>A0A6G0TX31</accession>
<dbReference type="AlphaFoldDB" id="A0A6G0TX31"/>